<gene>
    <name evidence="1" type="ORF">H9870_08065</name>
</gene>
<reference evidence="1" key="1">
    <citation type="journal article" date="2021" name="PeerJ">
        <title>Extensive microbial diversity within the chicken gut microbiome revealed by metagenomics and culture.</title>
        <authorList>
            <person name="Gilroy R."/>
            <person name="Ravi A."/>
            <person name="Getino M."/>
            <person name="Pursley I."/>
            <person name="Horton D.L."/>
            <person name="Alikhan N.F."/>
            <person name="Baker D."/>
            <person name="Gharbi K."/>
            <person name="Hall N."/>
            <person name="Watson M."/>
            <person name="Adriaenssens E.M."/>
            <person name="Foster-Nyarko E."/>
            <person name="Jarju S."/>
            <person name="Secka A."/>
            <person name="Antonio M."/>
            <person name="Oren A."/>
            <person name="Chaudhuri R.R."/>
            <person name="La Ragione R."/>
            <person name="Hildebrand F."/>
            <person name="Pallen M.J."/>
        </authorList>
    </citation>
    <scope>NUCLEOTIDE SEQUENCE</scope>
    <source>
        <strain evidence="1">CHK32-1732</strain>
    </source>
</reference>
<comment type="caution">
    <text evidence="1">The sequence shown here is derived from an EMBL/GenBank/DDBJ whole genome shotgun (WGS) entry which is preliminary data.</text>
</comment>
<dbReference type="Proteomes" id="UP000824190">
    <property type="component" value="Unassembled WGS sequence"/>
</dbReference>
<name>A0A9D1RPY3_9CORY</name>
<dbReference type="EMBL" id="DXGC01000072">
    <property type="protein sequence ID" value="HIW91599.1"/>
    <property type="molecule type" value="Genomic_DNA"/>
</dbReference>
<evidence type="ECO:0000313" key="1">
    <source>
        <dbReference type="EMBL" id="HIW91599.1"/>
    </source>
</evidence>
<evidence type="ECO:0000313" key="2">
    <source>
        <dbReference type="Proteomes" id="UP000824190"/>
    </source>
</evidence>
<sequence>MTEKLIASAVRRGELHRVARGLYSKEEPDDLLTLQGLAWLHPGLVYVGDTAGFIHDLCPMTWPATAATIRGRSPDGGALLSLTSAATGPSILSKGVRVVSPIEAATAMTIANHGGLRRGLERRYQGTRGNERLAEHLAAMPPRRRAIATELLEGIVTGTASSLEQKAVRGIVDGLDGLDVTVQINAMVRGYRFDIVIPEAKVCIEIDSQTYHAPGKATTDAFLNDRWKGNAAARWGYTLLRYSDVDVNQAMPFVQAEVRDTVEFVLAHPRGRTSRAVEIPTDRQWWLWHPWKVDRFGKGRSG</sequence>
<proteinExistence type="predicted"/>
<accession>A0A9D1RPY3</accession>
<reference evidence="1" key="2">
    <citation type="submission" date="2021-04" db="EMBL/GenBank/DDBJ databases">
        <authorList>
            <person name="Gilroy R."/>
        </authorList>
    </citation>
    <scope>NUCLEOTIDE SEQUENCE</scope>
    <source>
        <strain evidence="1">CHK32-1732</strain>
    </source>
</reference>
<dbReference type="Gene3D" id="3.40.960.10">
    <property type="entry name" value="VSR Endonuclease"/>
    <property type="match status" value="1"/>
</dbReference>
<evidence type="ECO:0008006" key="3">
    <source>
        <dbReference type="Google" id="ProtNLM"/>
    </source>
</evidence>
<protein>
    <recommendedName>
        <fullName evidence="3">DUF559 domain-containing protein</fullName>
    </recommendedName>
</protein>
<dbReference type="AlphaFoldDB" id="A0A9D1RPY3"/>
<organism evidence="1 2">
    <name type="scientific">Candidatus Corynebacterium avicola</name>
    <dbReference type="NCBI Taxonomy" id="2838527"/>
    <lineage>
        <taxon>Bacteria</taxon>
        <taxon>Bacillati</taxon>
        <taxon>Actinomycetota</taxon>
        <taxon>Actinomycetes</taxon>
        <taxon>Mycobacteriales</taxon>
        <taxon>Corynebacteriaceae</taxon>
        <taxon>Corynebacterium</taxon>
    </lineage>
</organism>